<organism evidence="1 2">
    <name type="scientific">Teredinibacter turnerae (strain ATCC 39867 / T7901)</name>
    <dbReference type="NCBI Taxonomy" id="377629"/>
    <lineage>
        <taxon>Bacteria</taxon>
        <taxon>Pseudomonadati</taxon>
        <taxon>Pseudomonadota</taxon>
        <taxon>Gammaproteobacteria</taxon>
        <taxon>Cellvibrionales</taxon>
        <taxon>Cellvibrionaceae</taxon>
        <taxon>Teredinibacter</taxon>
    </lineage>
</organism>
<sequence length="40" mass="4373">MACFNALKKQNTLYSSAKKYIASYDESNSLKGIPMVTAAN</sequence>
<name>C5BJB8_TERTT</name>
<dbReference type="Proteomes" id="UP000009080">
    <property type="component" value="Chromosome"/>
</dbReference>
<protein>
    <submittedName>
        <fullName evidence="1">Uncharacterized protein</fullName>
    </submittedName>
</protein>
<accession>C5BJB8</accession>
<dbReference type="AlphaFoldDB" id="C5BJB8"/>
<keyword evidence="2" id="KW-1185">Reference proteome</keyword>
<dbReference type="KEGG" id="ttu:TERTU_2124"/>
<gene>
    <name evidence="1" type="ordered locus">TERTU_2124</name>
</gene>
<reference evidence="1 2" key="1">
    <citation type="journal article" date="2009" name="PLoS ONE">
        <title>The complete genome of Teredinibacter turnerae T7901: an intracellular endosymbiont of marine wood-boring bivalves (shipworms).</title>
        <authorList>
            <person name="Yang J.C."/>
            <person name="Madupu R."/>
            <person name="Durkin A.S."/>
            <person name="Ekborg N.A."/>
            <person name="Pedamallu C.S."/>
            <person name="Hostetler J.B."/>
            <person name="Radune D."/>
            <person name="Toms B.S."/>
            <person name="Henrissat B."/>
            <person name="Coutinho P.M."/>
            <person name="Schwarz S."/>
            <person name="Field L."/>
            <person name="Trindade-Silva A.E."/>
            <person name="Soares C.A.G."/>
            <person name="Elshahawi S."/>
            <person name="Hanora A."/>
            <person name="Schmidt E.W."/>
            <person name="Haygood M.G."/>
            <person name="Posfai J."/>
            <person name="Benner J."/>
            <person name="Madinger C."/>
            <person name="Nove J."/>
            <person name="Anton B."/>
            <person name="Chaudhary K."/>
            <person name="Foster J."/>
            <person name="Holman A."/>
            <person name="Kumar S."/>
            <person name="Lessard P.A."/>
            <person name="Luyten Y.A."/>
            <person name="Slatko B."/>
            <person name="Wood N."/>
            <person name="Wu B."/>
            <person name="Teplitski M."/>
            <person name="Mougous J.D."/>
            <person name="Ward N."/>
            <person name="Eisen J.A."/>
            <person name="Badger J.H."/>
            <person name="Distel D.L."/>
        </authorList>
    </citation>
    <scope>NUCLEOTIDE SEQUENCE [LARGE SCALE GENOMIC DNA]</scope>
    <source>
        <strain evidence="2">ATCC 39867 / T7901</strain>
    </source>
</reference>
<dbReference type="EMBL" id="CP001614">
    <property type="protein sequence ID" value="ACR14320.1"/>
    <property type="molecule type" value="Genomic_DNA"/>
</dbReference>
<evidence type="ECO:0000313" key="1">
    <source>
        <dbReference type="EMBL" id="ACR14320.1"/>
    </source>
</evidence>
<evidence type="ECO:0000313" key="2">
    <source>
        <dbReference type="Proteomes" id="UP000009080"/>
    </source>
</evidence>
<dbReference type="HOGENOM" id="CLU_3297792_0_0_6"/>
<proteinExistence type="predicted"/>
<dbReference type="eggNOG" id="ENOG5032AUJ">
    <property type="taxonomic scope" value="Bacteria"/>
</dbReference>